<gene>
    <name evidence="13" type="ORF">J121_2817</name>
</gene>
<evidence type="ECO:0000256" key="8">
    <source>
        <dbReference type="ARBA" id="ARBA00023065"/>
    </source>
</evidence>
<keyword evidence="5" id="KW-0631">Potassium channel</keyword>
<feature type="transmembrane region" description="Helical" evidence="11">
    <location>
        <begin position="55"/>
        <end position="72"/>
    </location>
</feature>
<dbReference type="AlphaFoldDB" id="A0A0L1KG92"/>
<accession>A0A0L1KG92</accession>
<keyword evidence="8" id="KW-0406">Ion transport</keyword>
<dbReference type="PANTHER" id="PTHR11537:SF254">
    <property type="entry name" value="POTASSIUM VOLTAGE-GATED CHANNEL PROTEIN SHAB"/>
    <property type="match status" value="1"/>
</dbReference>
<dbReference type="Pfam" id="PF00520">
    <property type="entry name" value="Ion_trans"/>
    <property type="match status" value="1"/>
</dbReference>
<evidence type="ECO:0000256" key="5">
    <source>
        <dbReference type="ARBA" id="ARBA00022826"/>
    </source>
</evidence>
<keyword evidence="2" id="KW-0813">Transport</keyword>
<proteinExistence type="predicted"/>
<keyword evidence="9 11" id="KW-0472">Membrane</keyword>
<feature type="transmembrane region" description="Helical" evidence="11">
    <location>
        <begin position="93"/>
        <end position="113"/>
    </location>
</feature>
<name>A0A0L1KG92_9SPHN</name>
<feature type="transmembrane region" description="Helical" evidence="11">
    <location>
        <begin position="21"/>
        <end position="43"/>
    </location>
</feature>
<keyword evidence="4 11" id="KW-0812">Transmembrane</keyword>
<reference evidence="13" key="1">
    <citation type="submission" date="2015-02" db="EMBL/GenBank/DDBJ databases">
        <authorList>
            <person name="Chooi Y.-H."/>
        </authorList>
    </citation>
    <scope>NUCLEOTIDE SEQUENCE [LARGE SCALE GENOMIC DNA]</scope>
    <source>
        <strain evidence="13">LAMA 915</strain>
    </source>
</reference>
<feature type="domain" description="Ion transport" evidence="12">
    <location>
        <begin position="29"/>
        <end position="248"/>
    </location>
</feature>
<dbReference type="RefSeq" id="WP_050599744.1">
    <property type="nucleotide sequence ID" value="NZ_JYNE01000019.1"/>
</dbReference>
<dbReference type="GO" id="GO:0005249">
    <property type="term" value="F:voltage-gated potassium channel activity"/>
    <property type="evidence" value="ECO:0007669"/>
    <property type="project" value="InterPro"/>
</dbReference>
<organism evidence="13 14">
    <name type="scientific">Qipengyuania citrea LAMA 915</name>
    <dbReference type="NCBI Taxonomy" id="1306953"/>
    <lineage>
        <taxon>Bacteria</taxon>
        <taxon>Pseudomonadati</taxon>
        <taxon>Pseudomonadota</taxon>
        <taxon>Alphaproteobacteria</taxon>
        <taxon>Sphingomonadales</taxon>
        <taxon>Erythrobacteraceae</taxon>
        <taxon>Qipengyuania</taxon>
    </lineage>
</organism>
<evidence type="ECO:0000256" key="10">
    <source>
        <dbReference type="ARBA" id="ARBA00023303"/>
    </source>
</evidence>
<dbReference type="PANTHER" id="PTHR11537">
    <property type="entry name" value="VOLTAGE-GATED POTASSIUM CHANNEL"/>
    <property type="match status" value="1"/>
</dbReference>
<evidence type="ECO:0000256" key="9">
    <source>
        <dbReference type="ARBA" id="ARBA00023136"/>
    </source>
</evidence>
<comment type="caution">
    <text evidence="13">The sequence shown here is derived from an EMBL/GenBank/DDBJ whole genome shotgun (WGS) entry which is preliminary data.</text>
</comment>
<keyword evidence="6" id="KW-0630">Potassium</keyword>
<dbReference type="EMBL" id="JYNE01000019">
    <property type="protein sequence ID" value="KNH02884.1"/>
    <property type="molecule type" value="Genomic_DNA"/>
</dbReference>
<dbReference type="GO" id="GO:0008076">
    <property type="term" value="C:voltage-gated potassium channel complex"/>
    <property type="evidence" value="ECO:0007669"/>
    <property type="project" value="InterPro"/>
</dbReference>
<evidence type="ECO:0000256" key="3">
    <source>
        <dbReference type="ARBA" id="ARBA00022538"/>
    </source>
</evidence>
<evidence type="ECO:0000256" key="4">
    <source>
        <dbReference type="ARBA" id="ARBA00022692"/>
    </source>
</evidence>
<evidence type="ECO:0000256" key="2">
    <source>
        <dbReference type="ARBA" id="ARBA00022448"/>
    </source>
</evidence>
<evidence type="ECO:0000256" key="1">
    <source>
        <dbReference type="ARBA" id="ARBA00004141"/>
    </source>
</evidence>
<dbReference type="InterPro" id="IPR028325">
    <property type="entry name" value="VG_K_chnl"/>
</dbReference>
<dbReference type="PATRIC" id="fig|1306953.7.peg.2909"/>
<feature type="transmembrane region" description="Helical" evidence="11">
    <location>
        <begin position="156"/>
        <end position="177"/>
    </location>
</feature>
<dbReference type="PRINTS" id="PR00169">
    <property type="entry name" value="KCHANNEL"/>
</dbReference>
<evidence type="ECO:0000256" key="7">
    <source>
        <dbReference type="ARBA" id="ARBA00022989"/>
    </source>
</evidence>
<keyword evidence="3" id="KW-0633">Potassium transport</keyword>
<dbReference type="Gene3D" id="1.10.287.70">
    <property type="match status" value="1"/>
</dbReference>
<dbReference type="SUPFAM" id="SSF81324">
    <property type="entry name" value="Voltage-gated potassium channels"/>
    <property type="match status" value="1"/>
</dbReference>
<feature type="transmembrane region" description="Helical" evidence="11">
    <location>
        <begin position="217"/>
        <end position="241"/>
    </location>
</feature>
<evidence type="ECO:0000313" key="13">
    <source>
        <dbReference type="EMBL" id="KNH02884.1"/>
    </source>
</evidence>
<evidence type="ECO:0000259" key="12">
    <source>
        <dbReference type="Pfam" id="PF00520"/>
    </source>
</evidence>
<keyword evidence="7 11" id="KW-1133">Transmembrane helix</keyword>
<evidence type="ECO:0000313" key="14">
    <source>
        <dbReference type="Proteomes" id="UP000037446"/>
    </source>
</evidence>
<dbReference type="GO" id="GO:0001508">
    <property type="term" value="P:action potential"/>
    <property type="evidence" value="ECO:0007669"/>
    <property type="project" value="TreeGrafter"/>
</dbReference>
<dbReference type="STRING" id="1306953.J121_2817"/>
<dbReference type="InterPro" id="IPR005821">
    <property type="entry name" value="Ion_trans_dom"/>
</dbReference>
<comment type="subcellular location">
    <subcellularLocation>
        <location evidence="1">Membrane</location>
        <topology evidence="1">Multi-pass membrane protein</topology>
    </subcellularLocation>
</comment>
<dbReference type="Proteomes" id="UP000037446">
    <property type="component" value="Unassembled WGS sequence"/>
</dbReference>
<keyword evidence="10 13" id="KW-0407">Ion channel</keyword>
<sequence>MTLRARLHRQLHIGSWPNGKLTGLNVFVVWVILAALLVGIVATEPAIRLPYQDEILIAEFIFGLVFLLEYAGRIFAAPERDGPGSPWQKRWRFIFSPIGLIDLVVVVVSLAPFFVANAAVLRVIRLLRIVSIMKFSRFSAAMREIGAALRERSYDLLVCATLALVLVLLGAAGLYWVEGDLQPKQFGSIPRALWWAVITLTTVGYGDAYPVTALGRLIGSAVAIGGVLLVALPTGIVAAAFSDAMQRRREAMARALEEMEGAGLE</sequence>
<protein>
    <submittedName>
        <fullName evidence="13">Potassium voltage-gated channel subfamily KQT possible potassium channel, VIC family</fullName>
    </submittedName>
</protein>
<evidence type="ECO:0000256" key="11">
    <source>
        <dbReference type="SAM" id="Phobius"/>
    </source>
</evidence>
<evidence type="ECO:0000256" key="6">
    <source>
        <dbReference type="ARBA" id="ARBA00022958"/>
    </source>
</evidence>